<evidence type="ECO:0000256" key="10">
    <source>
        <dbReference type="ARBA" id="ARBA00022853"/>
    </source>
</evidence>
<evidence type="ECO:0000256" key="2">
    <source>
        <dbReference type="ARBA" id="ARBA00004496"/>
    </source>
</evidence>
<dbReference type="EMBL" id="UFQS01000130">
    <property type="protein sequence ID" value="SSX00222.1"/>
    <property type="molecule type" value="Genomic_DNA"/>
</dbReference>
<dbReference type="Gene3D" id="3.40.50.150">
    <property type="entry name" value="Vaccinia Virus protein VP39"/>
    <property type="match status" value="1"/>
</dbReference>
<feature type="compositionally biased region" description="Polar residues" evidence="18">
    <location>
        <begin position="669"/>
        <end position="678"/>
    </location>
</feature>
<name>A0A336K8T7_CULSO</name>
<proteinExistence type="predicted"/>
<evidence type="ECO:0000256" key="3">
    <source>
        <dbReference type="ARBA" id="ARBA00011738"/>
    </source>
</evidence>
<dbReference type="AlphaFoldDB" id="A0A336K8T7"/>
<feature type="region of interest" description="Disordered" evidence="18">
    <location>
        <begin position="661"/>
        <end position="700"/>
    </location>
</feature>
<dbReference type="InterPro" id="IPR029063">
    <property type="entry name" value="SAM-dependent_MTases_sf"/>
</dbReference>
<organism evidence="20">
    <name type="scientific">Culicoides sonorensis</name>
    <name type="common">Biting midge</name>
    <dbReference type="NCBI Taxonomy" id="179676"/>
    <lineage>
        <taxon>Eukaryota</taxon>
        <taxon>Metazoa</taxon>
        <taxon>Ecdysozoa</taxon>
        <taxon>Arthropoda</taxon>
        <taxon>Hexapoda</taxon>
        <taxon>Insecta</taxon>
        <taxon>Pterygota</taxon>
        <taxon>Neoptera</taxon>
        <taxon>Endopterygota</taxon>
        <taxon>Diptera</taxon>
        <taxon>Nematocera</taxon>
        <taxon>Chironomoidea</taxon>
        <taxon>Ceratopogonidae</taxon>
        <taxon>Ceratopogoninae</taxon>
        <taxon>Culicoides</taxon>
        <taxon>Monoculicoides</taxon>
    </lineage>
</organism>
<evidence type="ECO:0000256" key="9">
    <source>
        <dbReference type="ARBA" id="ARBA00022691"/>
    </source>
</evidence>
<evidence type="ECO:0000256" key="14">
    <source>
        <dbReference type="ARBA" id="ARBA00049086"/>
    </source>
</evidence>
<keyword evidence="5" id="KW-0488">Methylation</keyword>
<evidence type="ECO:0000256" key="8">
    <source>
        <dbReference type="ARBA" id="ARBA00022679"/>
    </source>
</evidence>
<feature type="compositionally biased region" description="Low complexity" evidence="18">
    <location>
        <begin position="679"/>
        <end position="696"/>
    </location>
</feature>
<dbReference type="FunFam" id="2.70.160.11:FF:000002">
    <property type="entry name" value="Probable histone-arginine methyltransferase CARM1"/>
    <property type="match status" value="1"/>
</dbReference>
<comment type="function">
    <text evidence="15">Methylates (mono- and asymmetric dimethylation) the guanidino nitrogens of arginyl residues in proteins. May methylate histone H3 at 'Arg-17' and activate transcription via chromatin remodeling.</text>
</comment>
<evidence type="ECO:0000256" key="11">
    <source>
        <dbReference type="ARBA" id="ARBA00023015"/>
    </source>
</evidence>
<gene>
    <name evidence="20" type="primary">CSON001898</name>
</gene>
<accession>A0A336K8T7</accession>
<protein>
    <recommendedName>
        <fullName evidence="16">Histone-arginine methyltransferase CARMER</fullName>
        <ecNumber evidence="4">2.1.1.319</ecNumber>
    </recommendedName>
</protein>
<feature type="region of interest" description="Disordered" evidence="18">
    <location>
        <begin position="559"/>
        <end position="585"/>
    </location>
</feature>
<dbReference type="EMBL" id="UFQT01000130">
    <property type="protein sequence ID" value="SSX20602.1"/>
    <property type="molecule type" value="Genomic_DNA"/>
</dbReference>
<evidence type="ECO:0000256" key="12">
    <source>
        <dbReference type="ARBA" id="ARBA00023163"/>
    </source>
</evidence>
<dbReference type="GO" id="GO:0070611">
    <property type="term" value="F:histone H3R2 methyltransferase activity"/>
    <property type="evidence" value="ECO:0007669"/>
    <property type="project" value="TreeGrafter"/>
</dbReference>
<keyword evidence="6" id="KW-0963">Cytoplasm</keyword>
<keyword evidence="11" id="KW-0805">Transcription regulation</keyword>
<dbReference type="GO" id="GO:0035242">
    <property type="term" value="F:protein-arginine omega-N asymmetric methyltransferase activity"/>
    <property type="evidence" value="ECO:0007669"/>
    <property type="project" value="UniProtKB-EC"/>
</dbReference>
<dbReference type="VEuPathDB" id="VectorBase:CSON001898"/>
<comment type="catalytic activity">
    <reaction evidence="14">
        <text>L-arginyl-[protein] + 2 S-adenosyl-L-methionine = N(omega),N(omega)-dimethyl-L-arginyl-[protein] + 2 S-adenosyl-L-homocysteine + 2 H(+)</text>
        <dbReference type="Rhea" id="RHEA:48096"/>
        <dbReference type="Rhea" id="RHEA-COMP:10532"/>
        <dbReference type="Rhea" id="RHEA-COMP:11991"/>
        <dbReference type="ChEBI" id="CHEBI:15378"/>
        <dbReference type="ChEBI" id="CHEBI:29965"/>
        <dbReference type="ChEBI" id="CHEBI:57856"/>
        <dbReference type="ChEBI" id="CHEBI:59789"/>
        <dbReference type="ChEBI" id="CHEBI:61897"/>
        <dbReference type="EC" id="2.1.1.319"/>
    </reaction>
</comment>
<dbReference type="PANTHER" id="PTHR11006">
    <property type="entry name" value="PROTEIN ARGININE N-METHYLTRANSFERASE"/>
    <property type="match status" value="1"/>
</dbReference>
<evidence type="ECO:0000256" key="16">
    <source>
        <dbReference type="ARBA" id="ARBA00074195"/>
    </source>
</evidence>
<evidence type="ECO:0000259" key="19">
    <source>
        <dbReference type="Pfam" id="PF22528"/>
    </source>
</evidence>
<dbReference type="GO" id="GO:0005634">
    <property type="term" value="C:nucleus"/>
    <property type="evidence" value="ECO:0007669"/>
    <property type="project" value="UniProtKB-SubCell"/>
</dbReference>
<dbReference type="CDD" id="cd02440">
    <property type="entry name" value="AdoMet_MTases"/>
    <property type="match status" value="1"/>
</dbReference>
<dbReference type="FunFam" id="3.40.50.150:FF:000031">
    <property type="entry name" value="Putative Histone-arginine methyltransferase CARM1"/>
    <property type="match status" value="1"/>
</dbReference>
<reference evidence="21" key="2">
    <citation type="submission" date="2018-07" db="EMBL/GenBank/DDBJ databases">
        <authorList>
            <person name="Quirk P.G."/>
            <person name="Krulwich T.A."/>
        </authorList>
    </citation>
    <scope>NUCLEOTIDE SEQUENCE</scope>
</reference>
<evidence type="ECO:0000256" key="7">
    <source>
        <dbReference type="ARBA" id="ARBA00022603"/>
    </source>
</evidence>
<dbReference type="GO" id="GO:0035241">
    <property type="term" value="F:protein-arginine omega-N monomethyltransferase activity"/>
    <property type="evidence" value="ECO:0007669"/>
    <property type="project" value="UniProtKB-ARBA"/>
</dbReference>
<sequence length="731" mass="81661">MEELKFQTIVYNVNDESNLVERYNGPVDLTLSYDPQGLSCKFTTETKLDDNKQSTFITENSENDRNVHVTGLFEFPIPPQTECVPFGALKHLINLGDEQIVVEFKSKEDITKFRQTLCKLRGTQMQSVFSQRTEESSASQYFQFYGYLSQQQNMMQDFVRTSTYQKAIHNNMNDFADKIVLDVGAGSGILSFFAVQAGAAKVYAVEASNMAQYAQQLIAANNLEDRIQVIAGKIEEIELTQKVDIIISEPMGYMLYNERMLETYLHAKKWLKPGGKMFPSRADLHVAVFSDDALYMEQYNKANFWYQTSFHGVDLSSMRNVAMKEYFRQPVVDTFDMRICMAKSIRHVVDFLQADETDLHRINIPLEFYILETGTCHGLAFWFDVEFAGSQNSVWLSTSPTEALTHWYQVRCLLQNPILVKQGQLLTGYLTLAANKRQSYDVTFNLKLEGTNIESSNTLDLKNPYFRYTGAAVPAPPGTNNTSPSENYWNQLDAQGARSVYYDSYRKNDSEDWNEWTVNLVNGITANNLIDPTIDFSHTILGNGCSNFVTIGGGSGYPGIHPGSIPSTGRKSSNSGGSSSNQQTPVGQILNTQQFTNTNGIIPGLSSPLGNSLNHVLNGIPNIAVSNQILLSGGTPTSTQNVAQQQLIGGAISPSLLNIQQQQQQQQQPSQVSLETNQNSSGHLSSTNHNNSSSGNKPVIDAPMLSAMQQMFSTMDHQQMQHHHTTPIYFN</sequence>
<dbReference type="Gene3D" id="2.70.160.11">
    <property type="entry name" value="Hnrnp arginine n-methyltransferase1"/>
    <property type="match status" value="1"/>
</dbReference>
<dbReference type="PROSITE" id="PS51678">
    <property type="entry name" value="SAM_MT_PRMT"/>
    <property type="match status" value="1"/>
</dbReference>
<keyword evidence="13" id="KW-0539">Nucleus</keyword>
<evidence type="ECO:0000313" key="21">
    <source>
        <dbReference type="EMBL" id="SSX20602.1"/>
    </source>
</evidence>
<dbReference type="EC" id="2.1.1.319" evidence="4"/>
<keyword evidence="12" id="KW-0804">Transcription</keyword>
<evidence type="ECO:0000256" key="1">
    <source>
        <dbReference type="ARBA" id="ARBA00004123"/>
    </source>
</evidence>
<evidence type="ECO:0000256" key="17">
    <source>
        <dbReference type="PROSITE-ProRule" id="PRU01015"/>
    </source>
</evidence>
<dbReference type="Gene3D" id="2.30.29.30">
    <property type="entry name" value="Pleckstrin-homology domain (PH domain)/Phosphotyrosine-binding domain (PTB)"/>
    <property type="match status" value="1"/>
</dbReference>
<keyword evidence="8 17" id="KW-0808">Transferase</keyword>
<evidence type="ECO:0000256" key="5">
    <source>
        <dbReference type="ARBA" id="ARBA00022481"/>
    </source>
</evidence>
<dbReference type="InterPro" id="IPR055135">
    <property type="entry name" value="PRMT_dom"/>
</dbReference>
<dbReference type="InterPro" id="IPR025799">
    <property type="entry name" value="Arg_MeTrfase"/>
</dbReference>
<dbReference type="Pfam" id="PF22528">
    <property type="entry name" value="PRMT_C"/>
    <property type="match status" value="1"/>
</dbReference>
<dbReference type="Pfam" id="PF06325">
    <property type="entry name" value="PrmA"/>
    <property type="match status" value="1"/>
</dbReference>
<dbReference type="GO" id="GO:0032259">
    <property type="term" value="P:methylation"/>
    <property type="evidence" value="ECO:0007669"/>
    <property type="project" value="UniProtKB-KW"/>
</dbReference>
<dbReference type="SUPFAM" id="SSF53335">
    <property type="entry name" value="S-adenosyl-L-methionine-dependent methyltransferases"/>
    <property type="match status" value="1"/>
</dbReference>
<comment type="subunit">
    <text evidence="3">Homodimer.</text>
</comment>
<evidence type="ECO:0000256" key="15">
    <source>
        <dbReference type="ARBA" id="ARBA00055339"/>
    </source>
</evidence>
<feature type="compositionally biased region" description="Low complexity" evidence="18">
    <location>
        <begin position="559"/>
        <end position="583"/>
    </location>
</feature>
<reference evidence="20" key="1">
    <citation type="submission" date="2018-04" db="EMBL/GenBank/DDBJ databases">
        <authorList>
            <person name="Go L.Y."/>
            <person name="Mitchell J.A."/>
        </authorList>
    </citation>
    <scope>NUCLEOTIDE SEQUENCE</scope>
    <source>
        <tissue evidence="20">Whole organism</tissue>
    </source>
</reference>
<dbReference type="InterPro" id="IPR011993">
    <property type="entry name" value="PH-like_dom_sf"/>
</dbReference>
<evidence type="ECO:0000256" key="13">
    <source>
        <dbReference type="ARBA" id="ARBA00023242"/>
    </source>
</evidence>
<feature type="domain" description="Protein arginine N-methyltransferase" evidence="19">
    <location>
        <begin position="281"/>
        <end position="448"/>
    </location>
</feature>
<evidence type="ECO:0000313" key="20">
    <source>
        <dbReference type="EMBL" id="SSX00222.1"/>
    </source>
</evidence>
<evidence type="ECO:0000256" key="4">
    <source>
        <dbReference type="ARBA" id="ARBA00011925"/>
    </source>
</evidence>
<comment type="subcellular location">
    <subcellularLocation>
        <location evidence="2">Cytoplasm</location>
    </subcellularLocation>
    <subcellularLocation>
        <location evidence="1">Nucleus</location>
    </subcellularLocation>
</comment>
<dbReference type="PANTHER" id="PTHR11006:SF10">
    <property type="entry name" value="HISTONE-ARGININE METHYLTRANSFERASE CARMER-RELATED"/>
    <property type="match status" value="1"/>
</dbReference>
<keyword evidence="9 17" id="KW-0949">S-adenosyl-L-methionine</keyword>
<evidence type="ECO:0000256" key="6">
    <source>
        <dbReference type="ARBA" id="ARBA00022490"/>
    </source>
</evidence>
<dbReference type="GO" id="GO:0005737">
    <property type="term" value="C:cytoplasm"/>
    <property type="evidence" value="ECO:0007669"/>
    <property type="project" value="UniProtKB-SubCell"/>
</dbReference>
<keyword evidence="10" id="KW-0156">Chromatin regulator</keyword>
<evidence type="ECO:0000256" key="18">
    <source>
        <dbReference type="SAM" id="MobiDB-lite"/>
    </source>
</evidence>
<keyword evidence="7 17" id="KW-0489">Methyltransferase</keyword>
<dbReference type="GO" id="GO:0006355">
    <property type="term" value="P:regulation of DNA-templated transcription"/>
    <property type="evidence" value="ECO:0007669"/>
    <property type="project" value="UniProtKB-ARBA"/>
</dbReference>